<name>A0A2W6N8E6_9BACL</name>
<dbReference type="AlphaFoldDB" id="A0A2W6N8E6"/>
<evidence type="ECO:0000313" key="2">
    <source>
        <dbReference type="Proteomes" id="UP000249204"/>
    </source>
</evidence>
<protein>
    <submittedName>
        <fullName evidence="1">Uncharacterized protein</fullName>
    </submittedName>
</protein>
<evidence type="ECO:0000313" key="1">
    <source>
        <dbReference type="EMBL" id="PZT52207.1"/>
    </source>
</evidence>
<dbReference type="EMBL" id="QKWW01000120">
    <property type="protein sequence ID" value="PZT52207.1"/>
    <property type="molecule type" value="Genomic_DNA"/>
</dbReference>
<dbReference type="Proteomes" id="UP000249204">
    <property type="component" value="Unassembled WGS sequence"/>
</dbReference>
<accession>A0A2W6N8E6</accession>
<organism evidence="1 2">
    <name type="scientific">Paenibacillus silvae</name>
    <dbReference type="NCBI Taxonomy" id="1325358"/>
    <lineage>
        <taxon>Bacteria</taxon>
        <taxon>Bacillati</taxon>
        <taxon>Bacillota</taxon>
        <taxon>Bacilli</taxon>
        <taxon>Bacillales</taxon>
        <taxon>Paenibacillaceae</taxon>
        <taxon>Paenibacillus</taxon>
    </lineage>
</organism>
<dbReference type="RefSeq" id="WP_111273560.1">
    <property type="nucleotide sequence ID" value="NZ_QKWW01000120.1"/>
</dbReference>
<reference evidence="1 2" key="1">
    <citation type="submission" date="2018-06" db="EMBL/GenBank/DDBJ databases">
        <title>Isolation of heavy metals resistant Paenibacillus silvae NC2 from Gold-Copper mine in ZiJin, China.</title>
        <authorList>
            <person name="Xu J."/>
            <person name="Mazhar H.S."/>
            <person name="Rensing C."/>
        </authorList>
    </citation>
    <scope>NUCLEOTIDE SEQUENCE [LARGE SCALE GENOMIC DNA]</scope>
    <source>
        <strain evidence="1 2">NC2</strain>
    </source>
</reference>
<sequence>MNYQNQMYKGILLRLIKRNYVGRLAMRYTLNNTNQNVWIPKKHLLDDGTIIPNENLDYIFRKSQRQLHLAGCTDPIVGIKRKT</sequence>
<proteinExistence type="predicted"/>
<comment type="caution">
    <text evidence="1">The sequence shown here is derived from an EMBL/GenBank/DDBJ whole genome shotgun (WGS) entry which is preliminary data.</text>
</comment>
<gene>
    <name evidence="1" type="ORF">DN757_28615</name>
</gene>